<evidence type="ECO:0000256" key="1">
    <source>
        <dbReference type="SAM" id="Phobius"/>
    </source>
</evidence>
<dbReference type="Pfam" id="PF13430">
    <property type="entry name" value="DUF4112"/>
    <property type="match status" value="1"/>
</dbReference>
<dbReference type="RefSeq" id="WP_117586037.1">
    <property type="nucleotide sequence ID" value="NZ_QRVA01000001.1"/>
</dbReference>
<keyword evidence="1" id="KW-0812">Transmembrane</keyword>
<gene>
    <name evidence="2" type="ORF">DWY11_00620</name>
</gene>
<feature type="transmembrane region" description="Helical" evidence="1">
    <location>
        <begin position="69"/>
        <end position="95"/>
    </location>
</feature>
<comment type="caution">
    <text evidence="2">The sequence shown here is derived from an EMBL/GenBank/DDBJ whole genome shotgun (WGS) entry which is preliminary data.</text>
</comment>
<feature type="transmembrane region" description="Helical" evidence="1">
    <location>
        <begin position="101"/>
        <end position="124"/>
    </location>
</feature>
<dbReference type="Proteomes" id="UP000283872">
    <property type="component" value="Unassembled WGS sequence"/>
</dbReference>
<name>A0A3E5ECB9_9BACT</name>
<proteinExistence type="predicted"/>
<evidence type="ECO:0000313" key="2">
    <source>
        <dbReference type="EMBL" id="RGS19762.1"/>
    </source>
</evidence>
<accession>A0A3E5ECB9</accession>
<dbReference type="AlphaFoldDB" id="A0A3E5ECB9"/>
<evidence type="ECO:0000313" key="3">
    <source>
        <dbReference type="Proteomes" id="UP000283872"/>
    </source>
</evidence>
<protein>
    <submittedName>
        <fullName evidence="2">DUF4112 domain-containing protein</fullName>
    </submittedName>
</protein>
<reference evidence="2 3" key="1">
    <citation type="submission" date="2018-08" db="EMBL/GenBank/DDBJ databases">
        <title>A genome reference for cultivated species of the human gut microbiota.</title>
        <authorList>
            <person name="Zou Y."/>
            <person name="Xue W."/>
            <person name="Luo G."/>
        </authorList>
    </citation>
    <scope>NUCLEOTIDE SEQUENCE [LARGE SCALE GENOMIC DNA]</scope>
    <source>
        <strain evidence="2 3">AF24-12</strain>
    </source>
</reference>
<organism evidence="2 3">
    <name type="scientific">Segatella copri</name>
    <dbReference type="NCBI Taxonomy" id="165179"/>
    <lineage>
        <taxon>Bacteria</taxon>
        <taxon>Pseudomonadati</taxon>
        <taxon>Bacteroidota</taxon>
        <taxon>Bacteroidia</taxon>
        <taxon>Bacteroidales</taxon>
        <taxon>Prevotellaceae</taxon>
        <taxon>Segatella</taxon>
    </lineage>
</organism>
<feature type="transmembrane region" description="Helical" evidence="1">
    <location>
        <begin position="160"/>
        <end position="182"/>
    </location>
</feature>
<keyword evidence="1" id="KW-1133">Transmembrane helix</keyword>
<dbReference type="EMBL" id="QRVA01000001">
    <property type="protein sequence ID" value="RGS19762.1"/>
    <property type="molecule type" value="Genomic_DNA"/>
</dbReference>
<keyword evidence="1" id="KW-0472">Membrane</keyword>
<sequence>MESSRRQQAQADLGMDFAKEDQKREAALAKEQARADKKAAKREKMMNMPSYRLMVGTAKYMDKWFLDPILGFILPVGIGDALTSVFAFPFIYYSLCVVKSIPLTLAVIYNILMDVLIGAIPFYIGDVLDVFKRSYVENLRLITGYIEDDKEIINKVNKKAFWTAVFIVVLCWLIYVVISWAIRLGTMAYDWIVSLF</sequence>
<dbReference type="InterPro" id="IPR025187">
    <property type="entry name" value="DUF4112"/>
</dbReference>